<dbReference type="SMART" id="SM00422">
    <property type="entry name" value="HTH_MERR"/>
    <property type="match status" value="1"/>
</dbReference>
<proteinExistence type="predicted"/>
<evidence type="ECO:0000256" key="1">
    <source>
        <dbReference type="ARBA" id="ARBA00023125"/>
    </source>
</evidence>
<evidence type="ECO:0000313" key="3">
    <source>
        <dbReference type="EMBL" id="GAA0936896.1"/>
    </source>
</evidence>
<dbReference type="SUPFAM" id="SSF46955">
    <property type="entry name" value="Putative DNA-binding domain"/>
    <property type="match status" value="1"/>
</dbReference>
<dbReference type="Gene3D" id="1.10.1660.10">
    <property type="match status" value="1"/>
</dbReference>
<dbReference type="PRINTS" id="PR00040">
    <property type="entry name" value="HTHMERR"/>
</dbReference>
<dbReference type="PROSITE" id="PS50937">
    <property type="entry name" value="HTH_MERR_2"/>
    <property type="match status" value="1"/>
</dbReference>
<protein>
    <submittedName>
        <fullName evidence="3">MerR family transcriptional regulator</fullName>
    </submittedName>
</protein>
<evidence type="ECO:0000259" key="2">
    <source>
        <dbReference type="PROSITE" id="PS50937"/>
    </source>
</evidence>
<dbReference type="EMBL" id="BAAAHK010000005">
    <property type="protein sequence ID" value="GAA0936896.1"/>
    <property type="molecule type" value="Genomic_DNA"/>
</dbReference>
<feature type="domain" description="HTH merR-type" evidence="2">
    <location>
        <begin position="16"/>
        <end position="86"/>
    </location>
</feature>
<name>A0ABN1Q2M3_9ACTN</name>
<dbReference type="InterPro" id="IPR047057">
    <property type="entry name" value="MerR_fam"/>
</dbReference>
<dbReference type="Pfam" id="PF13411">
    <property type="entry name" value="MerR_1"/>
    <property type="match status" value="1"/>
</dbReference>
<dbReference type="Proteomes" id="UP001500542">
    <property type="component" value="Unassembled WGS sequence"/>
</dbReference>
<gene>
    <name evidence="3" type="ORF">GCM10009554_24790</name>
</gene>
<reference evidence="3 4" key="1">
    <citation type="journal article" date="2019" name="Int. J. Syst. Evol. Microbiol.">
        <title>The Global Catalogue of Microorganisms (GCM) 10K type strain sequencing project: providing services to taxonomists for standard genome sequencing and annotation.</title>
        <authorList>
            <consortium name="The Broad Institute Genomics Platform"/>
            <consortium name="The Broad Institute Genome Sequencing Center for Infectious Disease"/>
            <person name="Wu L."/>
            <person name="Ma J."/>
        </authorList>
    </citation>
    <scope>NUCLEOTIDE SEQUENCE [LARGE SCALE GENOMIC DNA]</scope>
    <source>
        <strain evidence="3 4">JCM 10977</strain>
    </source>
</reference>
<sequence length="229" mass="24976">MDTATIYHGRGKGKGFMRIAELSRISGVPVPTIKYYLRENLLPPGELTSPNQASYDETHLHRLRLIRALVDLAQVPVAGVKDVLEGLDSPTMPLHDKIGRAHRAITPQRQLPSTSEAHDAATTQVQELLASRGWSVERDAPALNTLIETIAALRTLHQDHLVDFLDSYAAAVESFTEIEVAAVTTRTSSDEIAESVIVGTILGETLISSLRLLAQESISAKRWTKPAGN</sequence>
<comment type="caution">
    <text evidence="3">The sequence shown here is derived from an EMBL/GenBank/DDBJ whole genome shotgun (WGS) entry which is preliminary data.</text>
</comment>
<accession>A0ABN1Q2M3</accession>
<dbReference type="PANTHER" id="PTHR30204">
    <property type="entry name" value="REDOX-CYCLING DRUG-SENSING TRANSCRIPTIONAL ACTIVATOR SOXR"/>
    <property type="match status" value="1"/>
</dbReference>
<evidence type="ECO:0000313" key="4">
    <source>
        <dbReference type="Proteomes" id="UP001500542"/>
    </source>
</evidence>
<organism evidence="3 4">
    <name type="scientific">Kribbella koreensis</name>
    <dbReference type="NCBI Taxonomy" id="57909"/>
    <lineage>
        <taxon>Bacteria</taxon>
        <taxon>Bacillati</taxon>
        <taxon>Actinomycetota</taxon>
        <taxon>Actinomycetes</taxon>
        <taxon>Propionibacteriales</taxon>
        <taxon>Kribbellaceae</taxon>
        <taxon>Kribbella</taxon>
    </lineage>
</organism>
<keyword evidence="1" id="KW-0238">DNA-binding</keyword>
<keyword evidence="4" id="KW-1185">Reference proteome</keyword>
<dbReference type="InterPro" id="IPR009061">
    <property type="entry name" value="DNA-bd_dom_put_sf"/>
</dbReference>
<dbReference type="InterPro" id="IPR000551">
    <property type="entry name" value="MerR-type_HTH_dom"/>
</dbReference>
<dbReference type="PANTHER" id="PTHR30204:SF98">
    <property type="entry name" value="HTH-TYPE TRANSCRIPTIONAL REGULATOR ADHR"/>
    <property type="match status" value="1"/>
</dbReference>